<dbReference type="AlphaFoldDB" id="A0A0A8YQL3"/>
<evidence type="ECO:0000313" key="1">
    <source>
        <dbReference type="EMBL" id="JAD29134.1"/>
    </source>
</evidence>
<dbReference type="EMBL" id="GBRH01268761">
    <property type="protein sequence ID" value="JAD29134.1"/>
    <property type="molecule type" value="Transcribed_RNA"/>
</dbReference>
<sequence length="21" mass="2349">MTLPEYHSPYYASENAAFIGS</sequence>
<name>A0A0A8YQL3_ARUDO</name>
<accession>A0A0A8YQL3</accession>
<protein>
    <submittedName>
        <fullName evidence="1">Uncharacterized protein</fullName>
    </submittedName>
</protein>
<organism evidence="1">
    <name type="scientific">Arundo donax</name>
    <name type="common">Giant reed</name>
    <name type="synonym">Donax arundinaceus</name>
    <dbReference type="NCBI Taxonomy" id="35708"/>
    <lineage>
        <taxon>Eukaryota</taxon>
        <taxon>Viridiplantae</taxon>
        <taxon>Streptophyta</taxon>
        <taxon>Embryophyta</taxon>
        <taxon>Tracheophyta</taxon>
        <taxon>Spermatophyta</taxon>
        <taxon>Magnoliopsida</taxon>
        <taxon>Liliopsida</taxon>
        <taxon>Poales</taxon>
        <taxon>Poaceae</taxon>
        <taxon>PACMAD clade</taxon>
        <taxon>Arundinoideae</taxon>
        <taxon>Arundineae</taxon>
        <taxon>Arundo</taxon>
    </lineage>
</organism>
<proteinExistence type="predicted"/>
<reference evidence="1" key="2">
    <citation type="journal article" date="2015" name="Data Brief">
        <title>Shoot transcriptome of the giant reed, Arundo donax.</title>
        <authorList>
            <person name="Barrero R.A."/>
            <person name="Guerrero F.D."/>
            <person name="Moolhuijzen P."/>
            <person name="Goolsby J.A."/>
            <person name="Tidwell J."/>
            <person name="Bellgard S.E."/>
            <person name="Bellgard M.I."/>
        </authorList>
    </citation>
    <scope>NUCLEOTIDE SEQUENCE</scope>
    <source>
        <tissue evidence="1">Shoot tissue taken approximately 20 cm above the soil surface</tissue>
    </source>
</reference>
<reference evidence="1" key="1">
    <citation type="submission" date="2014-09" db="EMBL/GenBank/DDBJ databases">
        <authorList>
            <person name="Magalhaes I.L.F."/>
            <person name="Oliveira U."/>
            <person name="Santos F.R."/>
            <person name="Vidigal T.H.D.A."/>
            <person name="Brescovit A.D."/>
            <person name="Santos A.J."/>
        </authorList>
    </citation>
    <scope>NUCLEOTIDE SEQUENCE</scope>
    <source>
        <tissue evidence="1">Shoot tissue taken approximately 20 cm above the soil surface</tissue>
    </source>
</reference>